<keyword evidence="1" id="KW-0472">Membrane</keyword>
<dbReference type="Proteomes" id="UP000184226">
    <property type="component" value="Unassembled WGS sequence"/>
</dbReference>
<dbReference type="Pfam" id="PF03929">
    <property type="entry name" value="PepSY_TM"/>
    <property type="match status" value="1"/>
</dbReference>
<feature type="transmembrane region" description="Helical" evidence="1">
    <location>
        <begin position="154"/>
        <end position="178"/>
    </location>
</feature>
<evidence type="ECO:0000313" key="3">
    <source>
        <dbReference type="Proteomes" id="UP000184226"/>
    </source>
</evidence>
<dbReference type="PANTHER" id="PTHR34219">
    <property type="entry name" value="IRON-REGULATED INNER MEMBRANE PROTEIN-RELATED"/>
    <property type="match status" value="1"/>
</dbReference>
<keyword evidence="1" id="KW-0812">Transmembrane</keyword>
<dbReference type="EMBL" id="FQXE01000005">
    <property type="protein sequence ID" value="SHH81223.1"/>
    <property type="molecule type" value="Genomic_DNA"/>
</dbReference>
<protein>
    <submittedName>
        <fullName evidence="2">Uncharacterized iron-regulated membrane protein</fullName>
    </submittedName>
</protein>
<dbReference type="InterPro" id="IPR005625">
    <property type="entry name" value="PepSY-ass_TM"/>
</dbReference>
<feature type="transmembrane region" description="Helical" evidence="1">
    <location>
        <begin position="199"/>
        <end position="220"/>
    </location>
</feature>
<dbReference type="PANTHER" id="PTHR34219:SF3">
    <property type="entry name" value="BLL7967 PROTEIN"/>
    <property type="match status" value="1"/>
</dbReference>
<organism evidence="2 3">
    <name type="scientific">Pollutimonas bauzanensis</name>
    <dbReference type="NCBI Taxonomy" id="658167"/>
    <lineage>
        <taxon>Bacteria</taxon>
        <taxon>Pseudomonadati</taxon>
        <taxon>Pseudomonadota</taxon>
        <taxon>Betaproteobacteria</taxon>
        <taxon>Burkholderiales</taxon>
        <taxon>Alcaligenaceae</taxon>
        <taxon>Pollutimonas</taxon>
    </lineage>
</organism>
<gene>
    <name evidence="2" type="ORF">SAMN04488135_10541</name>
</gene>
<dbReference type="AlphaFoldDB" id="A0A1M5W1Z5"/>
<dbReference type="OrthoDB" id="9776609at2"/>
<sequence length="400" mass="44765">MSMAKSIRLWYSIHKWTSLVCTAFLLTLCLTGLPLIFSDEISTWLDDDPPYAVLPANAPLADLDHLVDVAKQKYPEQIITSAFMDDDEPQVIIGLAPSWKESEDTPDSNHWIKFDSRTGQILEESKPAAERSMNFLTLMMRLHIDLFARLPGQLFLGLMGILFVLAAVSGVALYGPFMKKLEFGTVRKGRSSRLKWLDLHNLFGIVTLVWVLVVGFTGALNEFSTPLFALWQRTDVQAMLLPWQGAPPPNPKEFSSLQEAVITAKRAVPAMTVLSVSYPGGRFGSAYHYLIWAKGNTPLTSRLFSPLLVDARTGSLTSIIKMPWYLRALEVSRPLHFGDYGGLPLKIIWTLLDLITLVVLGSGLYLWVARRKAQDERVNRLIQRLNATSPIPIDGIRETA</sequence>
<dbReference type="RefSeq" id="WP_073103159.1">
    <property type="nucleotide sequence ID" value="NZ_FQXE01000005.1"/>
</dbReference>
<proteinExistence type="predicted"/>
<keyword evidence="3" id="KW-1185">Reference proteome</keyword>
<accession>A0A1M5W1Z5</accession>
<keyword evidence="1" id="KW-1133">Transmembrane helix</keyword>
<name>A0A1M5W1Z5_9BURK</name>
<reference evidence="2 3" key="1">
    <citation type="submission" date="2016-11" db="EMBL/GenBank/DDBJ databases">
        <authorList>
            <person name="Jaros S."/>
            <person name="Januszkiewicz K."/>
            <person name="Wedrychowicz H."/>
        </authorList>
    </citation>
    <scope>NUCLEOTIDE SEQUENCE [LARGE SCALE GENOMIC DNA]</scope>
    <source>
        <strain evidence="2 3">CGMCC 1.10190</strain>
    </source>
</reference>
<feature type="transmembrane region" description="Helical" evidence="1">
    <location>
        <begin position="347"/>
        <end position="368"/>
    </location>
</feature>
<dbReference type="STRING" id="658167.SAMN04488135_10541"/>
<evidence type="ECO:0000313" key="2">
    <source>
        <dbReference type="EMBL" id="SHH81223.1"/>
    </source>
</evidence>
<evidence type="ECO:0000256" key="1">
    <source>
        <dbReference type="SAM" id="Phobius"/>
    </source>
</evidence>